<dbReference type="EMBL" id="CP119959">
    <property type="protein sequence ID" value="WFD38835.1"/>
    <property type="molecule type" value="Genomic_DNA"/>
</dbReference>
<dbReference type="PANTHER" id="PTHR38425:SF1">
    <property type="entry name" value="LONG CHRONOLOGICAL LIFESPAN PROTEIN 2"/>
    <property type="match status" value="1"/>
</dbReference>
<dbReference type="PANTHER" id="PTHR38425">
    <property type="entry name" value="LONG CHRONOLOGICAL LIFESPAN PROTEIN 2"/>
    <property type="match status" value="1"/>
</dbReference>
<protein>
    <recommendedName>
        <fullName evidence="2">Long chronological lifespan protein 2</fullName>
    </recommendedName>
</protein>
<dbReference type="GO" id="GO:0036503">
    <property type="term" value="P:ERAD pathway"/>
    <property type="evidence" value="ECO:0007669"/>
    <property type="project" value="TreeGrafter"/>
</dbReference>
<reference evidence="5" key="1">
    <citation type="submission" date="2023-03" db="EMBL/GenBank/DDBJ databases">
        <title>Mating type loci evolution in Malassezia.</title>
        <authorList>
            <person name="Coelho M.A."/>
        </authorList>
    </citation>
    <scope>NUCLEOTIDE SEQUENCE</scope>
    <source>
        <strain evidence="5">CBS 9431</strain>
    </source>
</reference>
<evidence type="ECO:0000256" key="1">
    <source>
        <dbReference type="ARBA" id="ARBA00010545"/>
    </source>
</evidence>
<evidence type="ECO:0000313" key="5">
    <source>
        <dbReference type="EMBL" id="WFD38835.1"/>
    </source>
</evidence>
<keyword evidence="3 4" id="KW-0732">Signal</keyword>
<accession>A0AAF0JA27</accession>
<comment type="similarity">
    <text evidence="1">Belongs to the LCL2 family.</text>
</comment>
<evidence type="ECO:0000313" key="6">
    <source>
        <dbReference type="Proteomes" id="UP001217754"/>
    </source>
</evidence>
<organism evidence="5 6">
    <name type="scientific">Malassezia japonica</name>
    <dbReference type="NCBI Taxonomy" id="223818"/>
    <lineage>
        <taxon>Eukaryota</taxon>
        <taxon>Fungi</taxon>
        <taxon>Dikarya</taxon>
        <taxon>Basidiomycota</taxon>
        <taxon>Ustilaginomycotina</taxon>
        <taxon>Malasseziomycetes</taxon>
        <taxon>Malasseziales</taxon>
        <taxon>Malasseziaceae</taxon>
        <taxon>Malassezia</taxon>
    </lineage>
</organism>
<dbReference type="Proteomes" id="UP001217754">
    <property type="component" value="Chromosome 2"/>
</dbReference>
<feature type="chain" id="PRO_5041917183" description="Long chronological lifespan protein 2" evidence="4">
    <location>
        <begin position="21"/>
        <end position="110"/>
    </location>
</feature>
<evidence type="ECO:0000256" key="2">
    <source>
        <dbReference type="ARBA" id="ARBA00018534"/>
    </source>
</evidence>
<proteinExistence type="inferred from homology"/>
<dbReference type="RefSeq" id="XP_060121732.1">
    <property type="nucleotide sequence ID" value="XM_060265749.1"/>
</dbReference>
<feature type="signal peptide" evidence="4">
    <location>
        <begin position="1"/>
        <end position="20"/>
    </location>
</feature>
<dbReference type="GeneID" id="85225448"/>
<dbReference type="InterPro" id="IPR034543">
    <property type="entry name" value="LCL2"/>
</dbReference>
<evidence type="ECO:0000256" key="3">
    <source>
        <dbReference type="ARBA" id="ARBA00022729"/>
    </source>
</evidence>
<name>A0AAF0JA27_9BASI</name>
<dbReference type="AlphaFoldDB" id="A0AAF0JA27"/>
<gene>
    <name evidence="5" type="primary">LCL2</name>
    <name evidence="5" type="ORF">MJAP1_001799</name>
</gene>
<sequence length="110" mass="12168">MWIARAAVMAGALSALPVSAQFFQQMFTQGNAFQSHEQEAHSVGDASWFHERVRQARCTEHLCSDTLACVSEPNECPCPFAEQTRCVLGDGYVCTQTADCAVVENLYRHP</sequence>
<evidence type="ECO:0000256" key="4">
    <source>
        <dbReference type="SAM" id="SignalP"/>
    </source>
</evidence>
<keyword evidence="6" id="KW-1185">Reference proteome</keyword>